<keyword evidence="3" id="KW-1185">Reference proteome</keyword>
<dbReference type="AlphaFoldDB" id="A0AAV3QZL4"/>
<evidence type="ECO:0000256" key="1">
    <source>
        <dbReference type="SAM" id="MobiDB-lite"/>
    </source>
</evidence>
<feature type="compositionally biased region" description="Basic and acidic residues" evidence="1">
    <location>
        <begin position="1"/>
        <end position="12"/>
    </location>
</feature>
<organism evidence="2 3">
    <name type="scientific">Lithospermum erythrorhizon</name>
    <name type="common">Purple gromwell</name>
    <name type="synonym">Lithospermum officinale var. erythrorhizon</name>
    <dbReference type="NCBI Taxonomy" id="34254"/>
    <lineage>
        <taxon>Eukaryota</taxon>
        <taxon>Viridiplantae</taxon>
        <taxon>Streptophyta</taxon>
        <taxon>Embryophyta</taxon>
        <taxon>Tracheophyta</taxon>
        <taxon>Spermatophyta</taxon>
        <taxon>Magnoliopsida</taxon>
        <taxon>eudicotyledons</taxon>
        <taxon>Gunneridae</taxon>
        <taxon>Pentapetalae</taxon>
        <taxon>asterids</taxon>
        <taxon>lamiids</taxon>
        <taxon>Boraginales</taxon>
        <taxon>Boraginaceae</taxon>
        <taxon>Boraginoideae</taxon>
        <taxon>Lithospermeae</taxon>
        <taxon>Lithospermum</taxon>
    </lineage>
</organism>
<feature type="region of interest" description="Disordered" evidence="1">
    <location>
        <begin position="1"/>
        <end position="33"/>
    </location>
</feature>
<evidence type="ECO:0000313" key="2">
    <source>
        <dbReference type="EMBL" id="GAA0169597.1"/>
    </source>
</evidence>
<sequence length="102" mass="11851">MTRHSIDVEHPSVVDTSTGESNDNLTQEREPSTRILRTHPLSQVIGAIDQGVVTRSKYYIEKIAYTCFIFLKESKDVKEALTYENWIEVMQEELCQFQRNDV</sequence>
<accession>A0AAV3QZL4</accession>
<dbReference type="Proteomes" id="UP001454036">
    <property type="component" value="Unassembled WGS sequence"/>
</dbReference>
<dbReference type="EMBL" id="BAABME010039907">
    <property type="protein sequence ID" value="GAA0169597.1"/>
    <property type="molecule type" value="Genomic_DNA"/>
</dbReference>
<protein>
    <recommendedName>
        <fullName evidence="4">Gag-pol polyprotein</fullName>
    </recommendedName>
</protein>
<comment type="caution">
    <text evidence="2">The sequence shown here is derived from an EMBL/GenBank/DDBJ whole genome shotgun (WGS) entry which is preliminary data.</text>
</comment>
<name>A0AAV3QZL4_LITER</name>
<evidence type="ECO:0008006" key="4">
    <source>
        <dbReference type="Google" id="ProtNLM"/>
    </source>
</evidence>
<feature type="compositionally biased region" description="Polar residues" evidence="1">
    <location>
        <begin position="14"/>
        <end position="25"/>
    </location>
</feature>
<evidence type="ECO:0000313" key="3">
    <source>
        <dbReference type="Proteomes" id="UP001454036"/>
    </source>
</evidence>
<gene>
    <name evidence="2" type="ORF">LIER_43855</name>
</gene>
<reference evidence="2 3" key="1">
    <citation type="submission" date="2024-01" db="EMBL/GenBank/DDBJ databases">
        <title>The complete chloroplast genome sequence of Lithospermum erythrorhizon: insights into the phylogenetic relationship among Boraginaceae species and the maternal lineages of purple gromwells.</title>
        <authorList>
            <person name="Okada T."/>
            <person name="Watanabe K."/>
        </authorList>
    </citation>
    <scope>NUCLEOTIDE SEQUENCE [LARGE SCALE GENOMIC DNA]</scope>
</reference>
<proteinExistence type="predicted"/>